<evidence type="ECO:0000256" key="2">
    <source>
        <dbReference type="ARBA" id="ARBA00004127"/>
    </source>
</evidence>
<keyword evidence="9 10" id="KW-0472">Membrane</keyword>
<dbReference type="EMBL" id="JAVXUP010002094">
    <property type="protein sequence ID" value="KAK3005697.1"/>
    <property type="molecule type" value="Genomic_DNA"/>
</dbReference>
<dbReference type="EC" id="2.3.2.27" evidence="4"/>
<feature type="domain" description="DUF2921" evidence="13">
    <location>
        <begin position="225"/>
        <end position="395"/>
    </location>
</feature>
<dbReference type="Pfam" id="PF11145">
    <property type="entry name" value="DUF2921"/>
    <property type="match status" value="1"/>
</dbReference>
<comment type="catalytic activity">
    <reaction evidence="1">
        <text>S-ubiquitinyl-[E2 ubiquitin-conjugating enzyme]-L-cysteine + [acceptor protein]-L-lysine = [E2 ubiquitin-conjugating enzyme]-L-cysteine + N(6)-ubiquitinyl-[acceptor protein]-L-lysine.</text>
        <dbReference type="EC" id="2.3.2.27"/>
    </reaction>
</comment>
<dbReference type="Pfam" id="PF25333">
    <property type="entry name" value="DUF2921_N"/>
    <property type="match status" value="2"/>
</dbReference>
<evidence type="ECO:0000256" key="11">
    <source>
        <dbReference type="SAM" id="SignalP"/>
    </source>
</evidence>
<evidence type="ECO:0000256" key="10">
    <source>
        <dbReference type="SAM" id="Phobius"/>
    </source>
</evidence>
<feature type="signal peptide" evidence="11">
    <location>
        <begin position="1"/>
        <end position="22"/>
    </location>
</feature>
<dbReference type="AlphaFoldDB" id="A0AA88VBM9"/>
<feature type="transmembrane region" description="Helical" evidence="10">
    <location>
        <begin position="34"/>
        <end position="54"/>
    </location>
</feature>
<reference evidence="14" key="1">
    <citation type="submission" date="2022-12" db="EMBL/GenBank/DDBJ databases">
        <title>Draft genome assemblies for two species of Escallonia (Escalloniales).</title>
        <authorList>
            <person name="Chanderbali A."/>
            <person name="Dervinis C."/>
            <person name="Anghel I."/>
            <person name="Soltis D."/>
            <person name="Soltis P."/>
            <person name="Zapata F."/>
        </authorList>
    </citation>
    <scope>NUCLEOTIDE SEQUENCE</scope>
    <source>
        <strain evidence="14">UCBG64.0493</strain>
        <tissue evidence="14">Leaf</tissue>
    </source>
</reference>
<evidence type="ECO:0000256" key="7">
    <source>
        <dbReference type="ARBA" id="ARBA00022786"/>
    </source>
</evidence>
<evidence type="ECO:0000313" key="15">
    <source>
        <dbReference type="Proteomes" id="UP001188597"/>
    </source>
</evidence>
<evidence type="ECO:0000256" key="1">
    <source>
        <dbReference type="ARBA" id="ARBA00000900"/>
    </source>
</evidence>
<sequence length="593" mass="66894">MVAFLLQFRLLQLVWISRVGNGNEKGLWGSEKKTLLVSLPLYVLGGFIALFVNWKRNKYSSTYHVAVYQEHSLWGDLRSYGGLVLDGFLLPQILLNIFQMSKESALSHSFYVGTTFDHLLPHAYDLYRAQNYVHRHVDGSYIYANPSADFYSAASDVIIPCAGVLFAGAIYLQQRFGGRCFLPRRFRKSEVYGKVPVVSSDSVTDLETRRSKLSIFHCLTPSVFYNEHCASIIPEAVPAVLEETTNTTFMELGMSHYSGGDMILGRNLSDDYYDRKLFFGTTSNVYKTNTTGVYMIETYLKFGSVVSYPVAYVHSDFRRGQKLEFLFNGFWSESSEKLCMVGSAPWYTSEGNILDLDAVLKLNYAKNKTISNILVSGVLESLSSPDDLSYFDSISILALSKENPYKYTLVSGELNQGNSGEIDYPPNSSLSLQPSRVCSRLTKPFTSYKVDYASKCISLQNCTSLGEEFGFPPNFMTLIAIDCSNDGQTIRYLVEFSKMSFVVYYKFLNPTRTFVAEASWDAKQNRLSIVACRILNQFDPLGSAHVGDCSIRMSLRYPAVWSIGNPVMTEGQIWTTKSVDESGYFDRLKFQSY</sequence>
<evidence type="ECO:0000313" key="14">
    <source>
        <dbReference type="EMBL" id="KAK3005697.1"/>
    </source>
</evidence>
<proteinExistence type="predicted"/>
<dbReference type="GO" id="GO:0061630">
    <property type="term" value="F:ubiquitin protein ligase activity"/>
    <property type="evidence" value="ECO:0007669"/>
    <property type="project" value="UniProtKB-EC"/>
</dbReference>
<comment type="pathway">
    <text evidence="3">Protein modification; protein ubiquitination.</text>
</comment>
<dbReference type="InterPro" id="IPR057425">
    <property type="entry name" value="DUF2921_N"/>
</dbReference>
<protein>
    <recommendedName>
        <fullName evidence="4">RING-type E3 ubiquitin transferase</fullName>
        <ecNumber evidence="4">2.3.2.27</ecNumber>
    </recommendedName>
</protein>
<dbReference type="Proteomes" id="UP001188597">
    <property type="component" value="Unassembled WGS sequence"/>
</dbReference>
<keyword evidence="6 10" id="KW-0812">Transmembrane</keyword>
<evidence type="ECO:0000259" key="13">
    <source>
        <dbReference type="Pfam" id="PF25333"/>
    </source>
</evidence>
<organism evidence="14 15">
    <name type="scientific">Escallonia herrerae</name>
    <dbReference type="NCBI Taxonomy" id="1293975"/>
    <lineage>
        <taxon>Eukaryota</taxon>
        <taxon>Viridiplantae</taxon>
        <taxon>Streptophyta</taxon>
        <taxon>Embryophyta</taxon>
        <taxon>Tracheophyta</taxon>
        <taxon>Spermatophyta</taxon>
        <taxon>Magnoliopsida</taxon>
        <taxon>eudicotyledons</taxon>
        <taxon>Gunneridae</taxon>
        <taxon>Pentapetalae</taxon>
        <taxon>asterids</taxon>
        <taxon>campanulids</taxon>
        <taxon>Escalloniales</taxon>
        <taxon>Escalloniaceae</taxon>
        <taxon>Escallonia</taxon>
    </lineage>
</organism>
<evidence type="ECO:0000256" key="6">
    <source>
        <dbReference type="ARBA" id="ARBA00022692"/>
    </source>
</evidence>
<accession>A0AA88VBM9</accession>
<dbReference type="GO" id="GO:0012505">
    <property type="term" value="C:endomembrane system"/>
    <property type="evidence" value="ECO:0007669"/>
    <property type="project" value="UniProtKB-SubCell"/>
</dbReference>
<keyword evidence="5" id="KW-0808">Transferase</keyword>
<feature type="domain" description="DUF2921" evidence="13">
    <location>
        <begin position="450"/>
        <end position="588"/>
    </location>
</feature>
<dbReference type="PANTHER" id="PTHR33389:SF18">
    <property type="entry name" value="OS01G0677900 PROTEIN"/>
    <property type="match status" value="1"/>
</dbReference>
<evidence type="ECO:0000256" key="3">
    <source>
        <dbReference type="ARBA" id="ARBA00004906"/>
    </source>
</evidence>
<feature type="chain" id="PRO_5041717272" description="RING-type E3 ubiquitin transferase" evidence="11">
    <location>
        <begin position="23"/>
        <end position="593"/>
    </location>
</feature>
<keyword evidence="15" id="KW-1185">Reference proteome</keyword>
<evidence type="ECO:0000256" key="9">
    <source>
        <dbReference type="ARBA" id="ARBA00023136"/>
    </source>
</evidence>
<feature type="domain" description="SWEET-like" evidence="12">
    <location>
        <begin position="1"/>
        <end position="186"/>
    </location>
</feature>
<evidence type="ECO:0000256" key="8">
    <source>
        <dbReference type="ARBA" id="ARBA00022989"/>
    </source>
</evidence>
<comment type="subcellular location">
    <subcellularLocation>
        <location evidence="2">Endomembrane system</location>
        <topology evidence="2">Multi-pass membrane protein</topology>
    </subcellularLocation>
</comment>
<evidence type="ECO:0000256" key="5">
    <source>
        <dbReference type="ARBA" id="ARBA00022679"/>
    </source>
</evidence>
<keyword evidence="11" id="KW-0732">Signal</keyword>
<evidence type="ECO:0000259" key="12">
    <source>
        <dbReference type="Pfam" id="PF11145"/>
    </source>
</evidence>
<dbReference type="InterPro" id="IPR021319">
    <property type="entry name" value="DUF2921"/>
</dbReference>
<keyword evidence="7" id="KW-0833">Ubl conjugation pathway</keyword>
<gene>
    <name evidence="14" type="ORF">RJ639_017623</name>
</gene>
<feature type="transmembrane region" description="Helical" evidence="10">
    <location>
        <begin position="150"/>
        <end position="172"/>
    </location>
</feature>
<dbReference type="PANTHER" id="PTHR33389">
    <property type="entry name" value="FAMILY PROTEIN, PUTATIVE (DUF2921)-RELATED"/>
    <property type="match status" value="1"/>
</dbReference>
<evidence type="ECO:0000256" key="4">
    <source>
        <dbReference type="ARBA" id="ARBA00012483"/>
    </source>
</evidence>
<comment type="caution">
    <text evidence="14">The sequence shown here is derived from an EMBL/GenBank/DDBJ whole genome shotgun (WGS) entry which is preliminary data.</text>
</comment>
<name>A0AA88VBM9_9ASTE</name>
<keyword evidence="8 10" id="KW-1133">Transmembrane helix</keyword>